<reference evidence="1" key="2">
    <citation type="journal article" date="2015" name="Data Brief">
        <title>Shoot transcriptome of the giant reed, Arundo donax.</title>
        <authorList>
            <person name="Barrero R.A."/>
            <person name="Guerrero F.D."/>
            <person name="Moolhuijzen P."/>
            <person name="Goolsby J.A."/>
            <person name="Tidwell J."/>
            <person name="Bellgard S.E."/>
            <person name="Bellgard M.I."/>
        </authorList>
    </citation>
    <scope>NUCLEOTIDE SEQUENCE</scope>
    <source>
        <tissue evidence="1">Shoot tissue taken approximately 20 cm above the soil surface</tissue>
    </source>
</reference>
<proteinExistence type="predicted"/>
<name>A0A0A9F811_ARUDO</name>
<accession>A0A0A9F811</accession>
<dbReference type="AlphaFoldDB" id="A0A0A9F811"/>
<sequence length="39" mass="4464">MKVKISLASSYSERKEEKEELNSNGTHWLAGKKIICNLK</sequence>
<evidence type="ECO:0000313" key="1">
    <source>
        <dbReference type="EMBL" id="JAE09140.1"/>
    </source>
</evidence>
<dbReference type="EMBL" id="GBRH01188756">
    <property type="protein sequence ID" value="JAE09140.1"/>
    <property type="molecule type" value="Transcribed_RNA"/>
</dbReference>
<organism evidence="1">
    <name type="scientific">Arundo donax</name>
    <name type="common">Giant reed</name>
    <name type="synonym">Donax arundinaceus</name>
    <dbReference type="NCBI Taxonomy" id="35708"/>
    <lineage>
        <taxon>Eukaryota</taxon>
        <taxon>Viridiplantae</taxon>
        <taxon>Streptophyta</taxon>
        <taxon>Embryophyta</taxon>
        <taxon>Tracheophyta</taxon>
        <taxon>Spermatophyta</taxon>
        <taxon>Magnoliopsida</taxon>
        <taxon>Liliopsida</taxon>
        <taxon>Poales</taxon>
        <taxon>Poaceae</taxon>
        <taxon>PACMAD clade</taxon>
        <taxon>Arundinoideae</taxon>
        <taxon>Arundineae</taxon>
        <taxon>Arundo</taxon>
    </lineage>
</organism>
<reference evidence="1" key="1">
    <citation type="submission" date="2014-09" db="EMBL/GenBank/DDBJ databases">
        <authorList>
            <person name="Magalhaes I.L.F."/>
            <person name="Oliveira U."/>
            <person name="Santos F.R."/>
            <person name="Vidigal T.H.D.A."/>
            <person name="Brescovit A.D."/>
            <person name="Santos A.J."/>
        </authorList>
    </citation>
    <scope>NUCLEOTIDE SEQUENCE</scope>
    <source>
        <tissue evidence="1">Shoot tissue taken approximately 20 cm above the soil surface</tissue>
    </source>
</reference>
<protein>
    <submittedName>
        <fullName evidence="1">Uncharacterized protein</fullName>
    </submittedName>
</protein>